<organism evidence="7 8">
    <name type="scientific">Kitasatospora cineracea</name>
    <dbReference type="NCBI Taxonomy" id="88074"/>
    <lineage>
        <taxon>Bacteria</taxon>
        <taxon>Bacillati</taxon>
        <taxon>Actinomycetota</taxon>
        <taxon>Actinomycetes</taxon>
        <taxon>Kitasatosporales</taxon>
        <taxon>Streptomycetaceae</taxon>
        <taxon>Kitasatospora</taxon>
    </lineage>
</organism>
<dbReference type="GO" id="GO:0046943">
    <property type="term" value="F:carboxylic acid transmembrane transporter activity"/>
    <property type="evidence" value="ECO:0007669"/>
    <property type="project" value="TreeGrafter"/>
</dbReference>
<dbReference type="GO" id="GO:0005886">
    <property type="term" value="C:plasma membrane"/>
    <property type="evidence" value="ECO:0007669"/>
    <property type="project" value="UniProtKB-SubCell"/>
</dbReference>
<dbReference type="RefSeq" id="WP_244259980.1">
    <property type="nucleotide sequence ID" value="NZ_RKQG01000001.1"/>
</dbReference>
<evidence type="ECO:0000256" key="4">
    <source>
        <dbReference type="ARBA" id="ARBA00023136"/>
    </source>
</evidence>
<feature type="transmembrane region" description="Helical" evidence="5">
    <location>
        <begin position="328"/>
        <end position="346"/>
    </location>
</feature>
<reference evidence="7 8" key="1">
    <citation type="submission" date="2018-11" db="EMBL/GenBank/DDBJ databases">
        <title>Sequencing the genomes of 1000 actinobacteria strains.</title>
        <authorList>
            <person name="Klenk H.-P."/>
        </authorList>
    </citation>
    <scope>NUCLEOTIDE SEQUENCE [LARGE SCALE GENOMIC DNA]</scope>
    <source>
        <strain evidence="7 8">DSM 44781</strain>
    </source>
</reference>
<comment type="subcellular location">
    <subcellularLocation>
        <location evidence="1">Cell membrane</location>
        <topology evidence="1">Multi-pass membrane protein</topology>
    </subcellularLocation>
</comment>
<dbReference type="Gene3D" id="1.20.1250.20">
    <property type="entry name" value="MFS general substrate transporter like domains"/>
    <property type="match status" value="2"/>
</dbReference>
<dbReference type="SUPFAM" id="SSF103473">
    <property type="entry name" value="MFS general substrate transporter"/>
    <property type="match status" value="1"/>
</dbReference>
<feature type="transmembrane region" description="Helical" evidence="5">
    <location>
        <begin position="177"/>
        <end position="196"/>
    </location>
</feature>
<keyword evidence="4 5" id="KW-0472">Membrane</keyword>
<evidence type="ECO:0000259" key="6">
    <source>
        <dbReference type="PROSITE" id="PS50850"/>
    </source>
</evidence>
<dbReference type="PANTHER" id="PTHR23508">
    <property type="entry name" value="CARBOXYLIC ACID TRANSPORTER PROTEIN HOMOLOG"/>
    <property type="match status" value="1"/>
</dbReference>
<feature type="transmembrane region" description="Helical" evidence="5">
    <location>
        <begin position="446"/>
        <end position="465"/>
    </location>
</feature>
<dbReference type="AlphaFoldDB" id="A0A3N4SIA4"/>
<feature type="transmembrane region" description="Helical" evidence="5">
    <location>
        <begin position="287"/>
        <end position="308"/>
    </location>
</feature>
<feature type="transmembrane region" description="Helical" evidence="5">
    <location>
        <begin position="353"/>
        <end position="372"/>
    </location>
</feature>
<keyword evidence="8" id="KW-1185">Reference proteome</keyword>
<dbReference type="PROSITE" id="PS50850">
    <property type="entry name" value="MFS"/>
    <property type="match status" value="1"/>
</dbReference>
<dbReference type="EMBL" id="RKQG01000001">
    <property type="protein sequence ID" value="RPE36244.1"/>
    <property type="molecule type" value="Genomic_DNA"/>
</dbReference>
<feature type="domain" description="Major facilitator superfamily (MFS) profile" evidence="6">
    <location>
        <begin position="27"/>
        <end position="470"/>
    </location>
</feature>
<feature type="transmembrane region" description="Helical" evidence="5">
    <location>
        <begin position="61"/>
        <end position="85"/>
    </location>
</feature>
<proteinExistence type="predicted"/>
<dbReference type="InterPro" id="IPR020846">
    <property type="entry name" value="MFS_dom"/>
</dbReference>
<dbReference type="InterPro" id="IPR011701">
    <property type="entry name" value="MFS"/>
</dbReference>
<feature type="transmembrane region" description="Helical" evidence="5">
    <location>
        <begin position="261"/>
        <end position="280"/>
    </location>
</feature>
<dbReference type="Proteomes" id="UP000266906">
    <property type="component" value="Unassembled WGS sequence"/>
</dbReference>
<evidence type="ECO:0000313" key="7">
    <source>
        <dbReference type="EMBL" id="RPE36244.1"/>
    </source>
</evidence>
<feature type="transmembrane region" description="Helical" evidence="5">
    <location>
        <begin position="25"/>
        <end position="49"/>
    </location>
</feature>
<name>A0A3N4SIA4_9ACTN</name>
<feature type="transmembrane region" description="Helical" evidence="5">
    <location>
        <begin position="378"/>
        <end position="402"/>
    </location>
</feature>
<accession>A0A3N4SIA4</accession>
<sequence length="478" mass="50974">MDRPQRRTDPRRRPRWYRQVGRRGWTAFAAAWGGYVLDGFDFVLITLVLTEVRAEFGLDAVQAASLVSAAFVSRWLGGMLLGALGDRYGRRAAMTASILLFSLGTLACGLAGGYGALYAARLVVGLGMAGEYSASATYVMESWPERMRGRASGFLISGYSIGTVLAAQVYSQVVPALGWRWMFYLGVLPALFALWMRRALPEAEDWEEAIAETAARPNPFRPLFTRPGGGPSPGRAALHLGLAAGAFGALLVLFTGRAGDAAWPLALFAAGALGTLAVRLGSPGHRVLYLALTVTVFAGFLYTWPIQALLPTYLKTELHYTAGQVRDVLFWAGFGTAAGCVLAGFTGDRFGPARAYALTLTASLAFVFPVFAVHDDLLLLGVLLFLLQATSFGISGLLPRYLGGHLPVERRTSGLGFVYNVGALGGAVAPLLGARLAEGRPLGQSLAVLTFGLSLLVVLLIGLDVPGRLHRLADRHPS</sequence>
<dbReference type="CDD" id="cd17316">
    <property type="entry name" value="MFS_SV2_like"/>
    <property type="match status" value="1"/>
</dbReference>
<dbReference type="Pfam" id="PF07690">
    <property type="entry name" value="MFS_1"/>
    <property type="match status" value="1"/>
</dbReference>
<evidence type="ECO:0000313" key="8">
    <source>
        <dbReference type="Proteomes" id="UP000266906"/>
    </source>
</evidence>
<protein>
    <submittedName>
        <fullName evidence="7">SHS family sialic acid transporter-like MFS transporter</fullName>
    </submittedName>
</protein>
<gene>
    <name evidence="7" type="ORF">EDD38_4613</name>
</gene>
<keyword evidence="3 5" id="KW-1133">Transmembrane helix</keyword>
<evidence type="ECO:0000256" key="5">
    <source>
        <dbReference type="SAM" id="Phobius"/>
    </source>
</evidence>
<comment type="caution">
    <text evidence="7">The sequence shown here is derived from an EMBL/GenBank/DDBJ whole genome shotgun (WGS) entry which is preliminary data.</text>
</comment>
<feature type="transmembrane region" description="Helical" evidence="5">
    <location>
        <begin position="414"/>
        <end position="434"/>
    </location>
</feature>
<evidence type="ECO:0000256" key="3">
    <source>
        <dbReference type="ARBA" id="ARBA00022989"/>
    </source>
</evidence>
<dbReference type="PANTHER" id="PTHR23508:SF3">
    <property type="entry name" value="SIALIC ACID TRANSPORTER NANT"/>
    <property type="match status" value="1"/>
</dbReference>
<evidence type="ECO:0000256" key="2">
    <source>
        <dbReference type="ARBA" id="ARBA00022692"/>
    </source>
</evidence>
<feature type="transmembrane region" description="Helical" evidence="5">
    <location>
        <begin position="236"/>
        <end position="255"/>
    </location>
</feature>
<feature type="transmembrane region" description="Helical" evidence="5">
    <location>
        <begin position="92"/>
        <end position="112"/>
    </location>
</feature>
<dbReference type="InterPro" id="IPR036259">
    <property type="entry name" value="MFS_trans_sf"/>
</dbReference>
<keyword evidence="2 5" id="KW-0812">Transmembrane</keyword>
<evidence type="ECO:0000256" key="1">
    <source>
        <dbReference type="ARBA" id="ARBA00004651"/>
    </source>
</evidence>
<dbReference type="NCBIfam" id="NF003024">
    <property type="entry name" value="PRK03893.1"/>
    <property type="match status" value="1"/>
</dbReference>